<evidence type="ECO:0000313" key="2">
    <source>
        <dbReference type="Proteomes" id="UP001196980"/>
    </source>
</evidence>
<organism evidence="1 2">
    <name type="scientific">Candidatus Magnetobacterium casense</name>
    <dbReference type="NCBI Taxonomy" id="1455061"/>
    <lineage>
        <taxon>Bacteria</taxon>
        <taxon>Pseudomonadati</taxon>
        <taxon>Nitrospirota</taxon>
        <taxon>Thermodesulfovibrionia</taxon>
        <taxon>Thermodesulfovibrionales</taxon>
        <taxon>Candidatus Magnetobacteriaceae</taxon>
        <taxon>Candidatus Magnetobacterium</taxon>
    </lineage>
</organism>
<evidence type="ECO:0000313" key="1">
    <source>
        <dbReference type="EMBL" id="MBV6343570.1"/>
    </source>
</evidence>
<dbReference type="RefSeq" id="WP_218254189.1">
    <property type="nucleotide sequence ID" value="NZ_JABXWD010000667.1"/>
</dbReference>
<dbReference type="EMBL" id="JABXWD010000667">
    <property type="protein sequence ID" value="MBV6343570.1"/>
    <property type="molecule type" value="Genomic_DNA"/>
</dbReference>
<accession>A0ABS6S4N2</accession>
<keyword evidence="2" id="KW-1185">Reference proteome</keyword>
<sequence>MNREQVRSLRLIVTDRVSKRVVAIRKANEERYAKLEAERNKMVEQVFSAAVANGKVRTLGPKHRSYGQPALCNDDKSIQDLVIYHLSKTELEWFKLNHSELEKLIVRYPNVKELIDLVLAEAELMETDKALDSVEKFIVEVMTSCITTRG</sequence>
<proteinExistence type="predicted"/>
<gene>
    <name evidence="1" type="ORF">HWQ67_18530</name>
</gene>
<dbReference type="Proteomes" id="UP001196980">
    <property type="component" value="Unassembled WGS sequence"/>
</dbReference>
<reference evidence="1 2" key="1">
    <citation type="journal article" date="2020" name="J Geophys Res Biogeosci">
        <title>Magnetotaxis as an Adaptation to Enable Bacterial Shuttling of Microbial Sulfur and Sulfur Cycling Across Aquatic Oxic#Anoxic Interfaces.</title>
        <authorList>
            <person name="Li J."/>
            <person name="Liu P."/>
            <person name="Wang J."/>
            <person name="Roberts A.P."/>
            <person name="Pan Y."/>
        </authorList>
    </citation>
    <scope>NUCLEOTIDE SEQUENCE [LARGE SCALE GENOMIC DNA]</scope>
    <source>
        <strain evidence="1 2">MYR-1_YQ</strain>
    </source>
</reference>
<name>A0ABS6S4N2_9BACT</name>
<protein>
    <recommendedName>
        <fullName evidence="3">DNA-directed RNA polymerase III subunit RPC9</fullName>
    </recommendedName>
</protein>
<evidence type="ECO:0008006" key="3">
    <source>
        <dbReference type="Google" id="ProtNLM"/>
    </source>
</evidence>
<comment type="caution">
    <text evidence="1">The sequence shown here is derived from an EMBL/GenBank/DDBJ whole genome shotgun (WGS) entry which is preliminary data.</text>
</comment>